<dbReference type="InterPro" id="IPR003593">
    <property type="entry name" value="AAA+_ATPase"/>
</dbReference>
<gene>
    <name evidence="5" type="ORF">METZ01_LOCUS96840</name>
</gene>
<dbReference type="PROSITE" id="PS50893">
    <property type="entry name" value="ABC_TRANSPORTER_2"/>
    <property type="match status" value="1"/>
</dbReference>
<dbReference type="GO" id="GO:0016887">
    <property type="term" value="F:ATP hydrolysis activity"/>
    <property type="evidence" value="ECO:0007669"/>
    <property type="project" value="InterPro"/>
</dbReference>
<dbReference type="SUPFAM" id="SSF52540">
    <property type="entry name" value="P-loop containing nucleoside triphosphate hydrolases"/>
    <property type="match status" value="1"/>
</dbReference>
<evidence type="ECO:0000256" key="3">
    <source>
        <dbReference type="ARBA" id="ARBA00022840"/>
    </source>
</evidence>
<dbReference type="Pfam" id="PF00005">
    <property type="entry name" value="ABC_tran"/>
    <property type="match status" value="1"/>
</dbReference>
<sequence>MNKKNVISVKNLNKIYSKKSNKPVHAINNLNLDVQEGEIFGLLGPNGAGKTTFINILAGTVIKTSGEVNVWGFDLDKNPRQVRASIGIVPQEVSLDPFFTPKKQLELQAGLYGVKKKDRITDAILKLVSLENQANSYARSLSGGMKRRLLIAKALVHQPPIIILDEPTAGVDVELRKNLWENLKLLHKQGVTIILTTHYLAEAEEMCDRIGILNKGNLVALDGTKNLISKIQTKKVTFNLDKSVKINNYELDSLKVLSFKKNEISFSYEKNKIKIEEIINLVQKNNVKILDMSTEDGDLEDVFLGLTKK</sequence>
<evidence type="ECO:0000259" key="4">
    <source>
        <dbReference type="PROSITE" id="PS50893"/>
    </source>
</evidence>
<dbReference type="PANTHER" id="PTHR42711:SF10">
    <property type="entry name" value="ABC TRANSPORTER ATP-BINDING PROTEIN"/>
    <property type="match status" value="1"/>
</dbReference>
<dbReference type="InterPro" id="IPR017871">
    <property type="entry name" value="ABC_transporter-like_CS"/>
</dbReference>
<dbReference type="SMART" id="SM00382">
    <property type="entry name" value="AAA"/>
    <property type="match status" value="1"/>
</dbReference>
<keyword evidence="3" id="KW-0067">ATP-binding</keyword>
<dbReference type="InterPro" id="IPR003439">
    <property type="entry name" value="ABC_transporter-like_ATP-bd"/>
</dbReference>
<evidence type="ECO:0000256" key="2">
    <source>
        <dbReference type="ARBA" id="ARBA00022741"/>
    </source>
</evidence>
<proteinExistence type="predicted"/>
<organism evidence="5">
    <name type="scientific">marine metagenome</name>
    <dbReference type="NCBI Taxonomy" id="408172"/>
    <lineage>
        <taxon>unclassified sequences</taxon>
        <taxon>metagenomes</taxon>
        <taxon>ecological metagenomes</taxon>
    </lineage>
</organism>
<keyword evidence="2" id="KW-0547">Nucleotide-binding</keyword>
<dbReference type="AlphaFoldDB" id="A0A381VUJ9"/>
<dbReference type="GO" id="GO:0005524">
    <property type="term" value="F:ATP binding"/>
    <property type="evidence" value="ECO:0007669"/>
    <property type="project" value="UniProtKB-KW"/>
</dbReference>
<dbReference type="CDD" id="cd03263">
    <property type="entry name" value="ABC_subfamily_A"/>
    <property type="match status" value="1"/>
</dbReference>
<evidence type="ECO:0000313" key="5">
    <source>
        <dbReference type="EMBL" id="SVA43986.1"/>
    </source>
</evidence>
<name>A0A381VUJ9_9ZZZZ</name>
<dbReference type="InterPro" id="IPR050763">
    <property type="entry name" value="ABC_transporter_ATP-binding"/>
</dbReference>
<keyword evidence="1" id="KW-0813">Transport</keyword>
<dbReference type="PANTHER" id="PTHR42711">
    <property type="entry name" value="ABC TRANSPORTER ATP-BINDING PROTEIN"/>
    <property type="match status" value="1"/>
</dbReference>
<evidence type="ECO:0000256" key="1">
    <source>
        <dbReference type="ARBA" id="ARBA00022448"/>
    </source>
</evidence>
<dbReference type="Gene3D" id="3.40.50.300">
    <property type="entry name" value="P-loop containing nucleotide triphosphate hydrolases"/>
    <property type="match status" value="1"/>
</dbReference>
<dbReference type="InterPro" id="IPR027417">
    <property type="entry name" value="P-loop_NTPase"/>
</dbReference>
<accession>A0A381VUJ9</accession>
<protein>
    <recommendedName>
        <fullName evidence="4">ABC transporter domain-containing protein</fullName>
    </recommendedName>
</protein>
<dbReference type="PROSITE" id="PS00211">
    <property type="entry name" value="ABC_TRANSPORTER_1"/>
    <property type="match status" value="1"/>
</dbReference>
<feature type="domain" description="ABC transporter" evidence="4">
    <location>
        <begin position="7"/>
        <end position="240"/>
    </location>
</feature>
<reference evidence="5" key="1">
    <citation type="submission" date="2018-05" db="EMBL/GenBank/DDBJ databases">
        <authorList>
            <person name="Lanie J.A."/>
            <person name="Ng W.-L."/>
            <person name="Kazmierczak K.M."/>
            <person name="Andrzejewski T.M."/>
            <person name="Davidsen T.M."/>
            <person name="Wayne K.J."/>
            <person name="Tettelin H."/>
            <person name="Glass J.I."/>
            <person name="Rusch D."/>
            <person name="Podicherti R."/>
            <person name="Tsui H.-C.T."/>
            <person name="Winkler M.E."/>
        </authorList>
    </citation>
    <scope>NUCLEOTIDE SEQUENCE</scope>
</reference>
<dbReference type="EMBL" id="UINC01009833">
    <property type="protein sequence ID" value="SVA43986.1"/>
    <property type="molecule type" value="Genomic_DNA"/>
</dbReference>